<dbReference type="GO" id="GO:0000122">
    <property type="term" value="P:negative regulation of transcription by RNA polymerase II"/>
    <property type="evidence" value="ECO:0007669"/>
    <property type="project" value="TreeGrafter"/>
</dbReference>
<dbReference type="EMBL" id="FJVC01000613">
    <property type="protein sequence ID" value="CZT52684.1"/>
    <property type="molecule type" value="Genomic_DNA"/>
</dbReference>
<reference evidence="4" key="1">
    <citation type="submission" date="2016-03" db="EMBL/GenBank/DDBJ databases">
        <authorList>
            <person name="Guldener U."/>
        </authorList>
    </citation>
    <scope>NUCLEOTIDE SEQUENCE [LARGE SCALE GENOMIC DNA]</scope>
</reference>
<dbReference type="Pfam" id="PF11702">
    <property type="entry name" value="DUF3295"/>
    <property type="match status" value="1"/>
</dbReference>
<evidence type="ECO:0000313" key="3">
    <source>
        <dbReference type="EMBL" id="CZT52684.1"/>
    </source>
</evidence>
<dbReference type="GO" id="GO:0006808">
    <property type="term" value="P:regulation of nitrogen utilization"/>
    <property type="evidence" value="ECO:0007669"/>
    <property type="project" value="TreeGrafter"/>
</dbReference>
<evidence type="ECO:0000259" key="2">
    <source>
        <dbReference type="Pfam" id="PF11702"/>
    </source>
</evidence>
<feature type="region of interest" description="Disordered" evidence="1">
    <location>
        <begin position="444"/>
        <end position="464"/>
    </location>
</feature>
<dbReference type="PANTHER" id="PTHR28014">
    <property type="entry name" value="NEGATIVE REGULATOR OF RAS-CAMP PATHWAY"/>
    <property type="match status" value="1"/>
</dbReference>
<dbReference type="InterPro" id="IPR053043">
    <property type="entry name" value="Ras-cAMP_regulatory"/>
</dbReference>
<feature type="compositionally biased region" description="Low complexity" evidence="1">
    <location>
        <begin position="203"/>
        <end position="214"/>
    </location>
</feature>
<dbReference type="GO" id="GO:0005737">
    <property type="term" value="C:cytoplasm"/>
    <property type="evidence" value="ECO:0007669"/>
    <property type="project" value="TreeGrafter"/>
</dbReference>
<feature type="compositionally biased region" description="Polar residues" evidence="1">
    <location>
        <begin position="444"/>
        <end position="462"/>
    </location>
</feature>
<dbReference type="AlphaFoldDB" id="A0A1E1MUA4"/>
<feature type="compositionally biased region" description="Pro residues" evidence="1">
    <location>
        <begin position="19"/>
        <end position="28"/>
    </location>
</feature>
<dbReference type="GO" id="GO:0031930">
    <property type="term" value="P:mitochondria-nucleus signaling pathway"/>
    <property type="evidence" value="ECO:0007669"/>
    <property type="project" value="TreeGrafter"/>
</dbReference>
<feature type="domain" description="DUF3295" evidence="2">
    <location>
        <begin position="110"/>
        <end position="578"/>
    </location>
</feature>
<name>A0A1E1MUA4_RHYSE</name>
<feature type="region of interest" description="Disordered" evidence="1">
    <location>
        <begin position="202"/>
        <end position="239"/>
    </location>
</feature>
<feature type="compositionally biased region" description="Polar residues" evidence="1">
    <location>
        <begin position="220"/>
        <end position="229"/>
    </location>
</feature>
<feature type="compositionally biased region" description="Polar residues" evidence="1">
    <location>
        <begin position="132"/>
        <end position="144"/>
    </location>
</feature>
<proteinExistence type="predicted"/>
<feature type="region of interest" description="Disordered" evidence="1">
    <location>
        <begin position="295"/>
        <end position="342"/>
    </location>
</feature>
<evidence type="ECO:0000256" key="1">
    <source>
        <dbReference type="SAM" id="MobiDB-lite"/>
    </source>
</evidence>
<protein>
    <recommendedName>
        <fullName evidence="2">DUF3295 domain-containing protein</fullName>
    </recommendedName>
</protein>
<feature type="region of interest" description="Disordered" evidence="1">
    <location>
        <begin position="128"/>
        <end position="159"/>
    </location>
</feature>
<organism evidence="3 4">
    <name type="scientific">Rhynchosporium secalis</name>
    <name type="common">Barley scald fungus</name>
    <dbReference type="NCBI Taxonomy" id="38038"/>
    <lineage>
        <taxon>Eukaryota</taxon>
        <taxon>Fungi</taxon>
        <taxon>Dikarya</taxon>
        <taxon>Ascomycota</taxon>
        <taxon>Pezizomycotina</taxon>
        <taxon>Leotiomycetes</taxon>
        <taxon>Helotiales</taxon>
        <taxon>Ploettnerulaceae</taxon>
        <taxon>Rhynchosporium</taxon>
    </lineage>
</organism>
<feature type="compositionally biased region" description="Polar residues" evidence="1">
    <location>
        <begin position="320"/>
        <end position="336"/>
    </location>
</feature>
<dbReference type="PANTHER" id="PTHR28014:SF1">
    <property type="entry name" value="NEGATIVE REGULATOR OF RAS-CAMP PATHWAY"/>
    <property type="match status" value="1"/>
</dbReference>
<sequence>MAPTEMTSHGILVPHQLPATPPCSPRPSTPEQDKVSSQAKSLRLLQSAQAPTKIFSRYALSMDEGRKLENLSWRLCNTETFCWNPVLEDKTTPPSTFISARSSEGLYSAEPPSLSGSLNSLVDEEALEFDSDNTPTSVSAPADTSHSRIQRQDSVLSRNHGRERHITTNDLEKMIITIKEKKDLKPLSPRNQSHLATLVKGRTQPSSLTQTPTPADNCKPITSDNSSDHSAWPVPSDSALSNTSRTIVVRGFYSFIPTGDIAAANSENGQMLAVGGASGDDSTSEQTDLIWNSLQHSAPQLKKRETRLTFGDSSDEDENSFSQTRSALVDPTQQPLKKQASLKDDQITVKEVQAFGGDVFETEEGEIDESAVDDDDDPSHWEDMVEDSRDPSIDEKTFQRVDARSNLTPRQSLITILLQDQRRNANALANPAVAIKSASAFQRSVRSTPNGPSLAVTPNSEDNLPLMMRDGLKANSEVPRSQPRPITHTQGLALSPRSTRRNMLASELSISLRENLLWERKQKSQTAITIPKRRRAAHEVAILKQITEKVCMDQSDSDEPNWNDYYGRDLGGDHSRGW</sequence>
<accession>A0A1E1MUA4</accession>
<gene>
    <name evidence="3" type="ORF">RSE6_14039</name>
</gene>
<feature type="region of interest" description="Disordered" evidence="1">
    <location>
        <begin position="1"/>
        <end position="41"/>
    </location>
</feature>
<dbReference type="Proteomes" id="UP000177625">
    <property type="component" value="Unassembled WGS sequence"/>
</dbReference>
<evidence type="ECO:0000313" key="4">
    <source>
        <dbReference type="Proteomes" id="UP000177625"/>
    </source>
</evidence>
<dbReference type="InterPro" id="IPR021711">
    <property type="entry name" value="DUF3295"/>
</dbReference>
<keyword evidence="4" id="KW-1185">Reference proteome</keyword>